<organism evidence="2 4">
    <name type="scientific">Pseudodesulfovibrio indicus</name>
    <dbReference type="NCBI Taxonomy" id="1716143"/>
    <lineage>
        <taxon>Bacteria</taxon>
        <taxon>Pseudomonadati</taxon>
        <taxon>Thermodesulfobacteriota</taxon>
        <taxon>Desulfovibrionia</taxon>
        <taxon>Desulfovibrionales</taxon>
        <taxon>Desulfovibrionaceae</taxon>
    </lineage>
</organism>
<dbReference type="RefSeq" id="WP_066800650.1">
    <property type="nucleotide sequence ID" value="NZ_CP014206.1"/>
</dbReference>
<evidence type="ECO:0000313" key="1">
    <source>
        <dbReference type="EMBL" id="AMK10347.1"/>
    </source>
</evidence>
<dbReference type="OrthoDB" id="5365411at2"/>
<proteinExistence type="predicted"/>
<evidence type="ECO:0000313" key="4">
    <source>
        <dbReference type="Proteomes" id="UP000295506"/>
    </source>
</evidence>
<evidence type="ECO:0008006" key="5">
    <source>
        <dbReference type="Google" id="ProtNLM"/>
    </source>
</evidence>
<dbReference type="KEGG" id="dej:AWY79_04050"/>
<name>A0A126QKK9_9BACT</name>
<gene>
    <name evidence="1" type="ORF">AWY79_04050</name>
    <name evidence="2" type="ORF">EDC59_11917</name>
</gene>
<sequence length="338" mass="35564">MTIASTETKVIYGGNGSTATFAVPFMFLRNEDIEVVLVDAEDGEYLQSEGTDYQLAGAGEQTGGTCVMTAVPEPGQTLVIRREPAMVQEVDYVENDAFPAATHEAALDKLTMICQALAEKLDRAVTFRISSAVTGVNMPEPRVGRLIGWTGEAGDLGNYAVSDLGAVVTPVAVHLGGTGADNPTEALFNLGFGGAGLTVAGCDEPAEVLETMGAEPADPDILRADTPDVLQALFGSSLHVHTGTDLLSLNVTKNHIKWALTGDSTFNDMSFGAGYALQNGWTGTLVFHVYPNGHELSLATALKLAPGVPDPDPAATEIRVVLEIFQGRQTVVSLENVE</sequence>
<accession>A0A126QKK9</accession>
<reference evidence="1 3" key="1">
    <citation type="journal article" date="2016" name="Front. Microbiol.">
        <title>Genome Sequence of the Piezophilic, Mesophilic Sulfate-Reducing Bacterium Desulfovibrio indicus J2T.</title>
        <authorList>
            <person name="Cao J."/>
            <person name="Maignien L."/>
            <person name="Shao Z."/>
            <person name="Alain K."/>
            <person name="Jebbar M."/>
        </authorList>
    </citation>
    <scope>NUCLEOTIDE SEQUENCE [LARGE SCALE GENOMIC DNA]</scope>
    <source>
        <strain evidence="1 3">J2</strain>
    </source>
</reference>
<dbReference type="Proteomes" id="UP000055611">
    <property type="component" value="Chromosome"/>
</dbReference>
<evidence type="ECO:0000313" key="2">
    <source>
        <dbReference type="EMBL" id="TDT81966.1"/>
    </source>
</evidence>
<keyword evidence="3" id="KW-1185">Reference proteome</keyword>
<reference evidence="2 4" key="2">
    <citation type="submission" date="2019-03" db="EMBL/GenBank/DDBJ databases">
        <title>Genomic Encyclopedia of Type Strains, Phase IV (KMG-IV): sequencing the most valuable type-strain genomes for metagenomic binning, comparative biology and taxonomic classification.</title>
        <authorList>
            <person name="Goeker M."/>
        </authorList>
    </citation>
    <scope>NUCLEOTIDE SEQUENCE [LARGE SCALE GENOMIC DNA]</scope>
    <source>
        <strain evidence="2 4">DSM 101483</strain>
    </source>
</reference>
<protein>
    <recommendedName>
        <fullName evidence="5">Phage tail protein</fullName>
    </recommendedName>
</protein>
<evidence type="ECO:0000313" key="3">
    <source>
        <dbReference type="Proteomes" id="UP000055611"/>
    </source>
</evidence>
<dbReference type="AlphaFoldDB" id="A0A126QKK9"/>
<dbReference type="Proteomes" id="UP000295506">
    <property type="component" value="Unassembled WGS sequence"/>
</dbReference>
<dbReference type="EMBL" id="CP014206">
    <property type="protein sequence ID" value="AMK10347.1"/>
    <property type="molecule type" value="Genomic_DNA"/>
</dbReference>
<dbReference type="EMBL" id="SOBK01000019">
    <property type="protein sequence ID" value="TDT81966.1"/>
    <property type="molecule type" value="Genomic_DNA"/>
</dbReference>